<dbReference type="PANTHER" id="PTHR30193:SF1">
    <property type="entry name" value="ABC TRANSPORTER PERMEASE PROTEIN YESP-RELATED"/>
    <property type="match status" value="1"/>
</dbReference>
<evidence type="ECO:0000256" key="6">
    <source>
        <dbReference type="ARBA" id="ARBA00023136"/>
    </source>
</evidence>
<name>E6SGQ8_THEM7</name>
<dbReference type="InterPro" id="IPR051393">
    <property type="entry name" value="ABC_transporter_permease"/>
</dbReference>
<feature type="transmembrane region" description="Helical" evidence="7">
    <location>
        <begin position="293"/>
        <end position="313"/>
    </location>
</feature>
<dbReference type="eggNOG" id="COG1175">
    <property type="taxonomic scope" value="Bacteria"/>
</dbReference>
<keyword evidence="4 7" id="KW-0812">Transmembrane</keyword>
<dbReference type="GO" id="GO:0055085">
    <property type="term" value="P:transmembrane transport"/>
    <property type="evidence" value="ECO:0007669"/>
    <property type="project" value="InterPro"/>
</dbReference>
<feature type="transmembrane region" description="Helical" evidence="7">
    <location>
        <begin position="45"/>
        <end position="69"/>
    </location>
</feature>
<proteinExistence type="inferred from homology"/>
<evidence type="ECO:0000256" key="3">
    <source>
        <dbReference type="ARBA" id="ARBA00022475"/>
    </source>
</evidence>
<dbReference type="CDD" id="cd06261">
    <property type="entry name" value="TM_PBP2"/>
    <property type="match status" value="1"/>
</dbReference>
<dbReference type="STRING" id="644966.Tmar_1531"/>
<evidence type="ECO:0000259" key="8">
    <source>
        <dbReference type="PROSITE" id="PS50928"/>
    </source>
</evidence>
<dbReference type="Proteomes" id="UP000008915">
    <property type="component" value="Chromosome"/>
</dbReference>
<evidence type="ECO:0000256" key="5">
    <source>
        <dbReference type="ARBA" id="ARBA00022989"/>
    </source>
</evidence>
<evidence type="ECO:0000256" key="4">
    <source>
        <dbReference type="ARBA" id="ARBA00022692"/>
    </source>
</evidence>
<keyword evidence="3" id="KW-1003">Cell membrane</keyword>
<dbReference type="GO" id="GO:0005886">
    <property type="term" value="C:plasma membrane"/>
    <property type="evidence" value="ECO:0007669"/>
    <property type="project" value="UniProtKB-SubCell"/>
</dbReference>
<feature type="transmembrane region" description="Helical" evidence="7">
    <location>
        <begin position="136"/>
        <end position="156"/>
    </location>
</feature>
<dbReference type="PROSITE" id="PS50928">
    <property type="entry name" value="ABC_TM1"/>
    <property type="match status" value="1"/>
</dbReference>
<reference evidence="10" key="2">
    <citation type="journal article" date="2010" name="Stand. Genomic Sci.">
        <title>Complete genome sequence of Thermaerobacter marianensis type strain (7p75aT).</title>
        <authorList>
            <person name="Han C."/>
            <person name="Gu W."/>
            <person name="Zhang X."/>
            <person name="Lapidus A."/>
            <person name="Nolan M."/>
            <person name="Copeland A."/>
            <person name="Lucas S."/>
            <person name="Glavina Del Rio T."/>
            <person name="Tice H."/>
            <person name="Cheng J."/>
            <person name="Tapia R."/>
            <person name="Goodwin L."/>
            <person name="Pitluck S."/>
            <person name="Pagani I."/>
            <person name="Ivanova N."/>
            <person name="Mavromatis K."/>
            <person name="Mikhailova N."/>
            <person name="Pati A."/>
            <person name="Chen A."/>
            <person name="Palaniappan K."/>
            <person name="Land M."/>
            <person name="Hauser L."/>
            <person name="Chang Y."/>
            <person name="Jeffries C."/>
            <person name="Schneider S."/>
            <person name="Rohde M."/>
            <person name="Goker M."/>
            <person name="Pukall R."/>
            <person name="Woyke T."/>
            <person name="Bristow J."/>
            <person name="Eisen J."/>
            <person name="Markowitz V."/>
            <person name="Hugenholtz P."/>
            <person name="Kyrpides N."/>
            <person name="Klenk H."/>
            <person name="Detter J."/>
        </authorList>
    </citation>
    <scope>NUCLEOTIDE SEQUENCE [LARGE SCALE GENOMIC DNA]</scope>
    <source>
        <strain evidence="10">ATCC 700841 / DSM 12885 / JCM 10246 / 7p75a</strain>
    </source>
</reference>
<dbReference type="SUPFAM" id="SSF161098">
    <property type="entry name" value="MetI-like"/>
    <property type="match status" value="1"/>
</dbReference>
<dbReference type="AlphaFoldDB" id="E6SGQ8"/>
<dbReference type="HOGENOM" id="CLU_016047_0_2_9"/>
<organism evidence="9 10">
    <name type="scientific">Thermaerobacter marianensis (strain ATCC 700841 / DSM 12885 / JCM 10246 / 7p75a)</name>
    <dbReference type="NCBI Taxonomy" id="644966"/>
    <lineage>
        <taxon>Bacteria</taxon>
        <taxon>Bacillati</taxon>
        <taxon>Bacillota</taxon>
        <taxon>Clostridia</taxon>
        <taxon>Eubacteriales</taxon>
        <taxon>Clostridiales Family XVII. Incertae Sedis</taxon>
        <taxon>Thermaerobacter</taxon>
    </lineage>
</organism>
<protein>
    <submittedName>
        <fullName evidence="9">Carbohydrate ABC transporter membrane protein 1, CUT1 family</fullName>
    </submittedName>
</protein>
<keyword evidence="10" id="KW-1185">Reference proteome</keyword>
<evidence type="ECO:0000313" key="9">
    <source>
        <dbReference type="EMBL" id="ADU51642.1"/>
    </source>
</evidence>
<feature type="transmembrane region" description="Helical" evidence="7">
    <location>
        <begin position="245"/>
        <end position="267"/>
    </location>
</feature>
<keyword evidence="6 7" id="KW-0472">Membrane</keyword>
<dbReference type="InterPro" id="IPR035906">
    <property type="entry name" value="MetI-like_sf"/>
</dbReference>
<sequence length="367" mass="40988">MWSWYVDALRDYAATVILLGILMLLVYAGLRALGRSRETALGFTFVLPWLVGFLAFQLFPFVASLYLAFTDYDVLSPPRWVGLENFARLLGDPKFLASLKFTALYALFSVPLGIAGSLACALLLNRDIKGVGFWRTLYYVPAVIPAVATAVLWRWLLSTDGLVNTVLAPVYALLGMEKPRWFLDPETILPGFVIMSLWGVFGANTVILLAGLKNIPRELYDAAEVDGASGWARFRHVTVPMLSPTLFYVLVTGLIGALQMFTQAFFIETPRSTVTFLQVYIYQEAFGLRHMGYASAMAWVFLLVILALTLLVFRSSPLWVYYESEVRGEDRAARGPQAPGRRLDLFRPGLRRRLRAGAPAVDDQHVA</sequence>
<gene>
    <name evidence="9" type="ordered locus">Tmar_1531</name>
</gene>
<accession>E6SGQ8</accession>
<dbReference type="PANTHER" id="PTHR30193">
    <property type="entry name" value="ABC TRANSPORTER PERMEASE PROTEIN"/>
    <property type="match status" value="1"/>
</dbReference>
<dbReference type="InterPro" id="IPR000515">
    <property type="entry name" value="MetI-like"/>
</dbReference>
<keyword evidence="5 7" id="KW-1133">Transmembrane helix</keyword>
<evidence type="ECO:0000313" key="10">
    <source>
        <dbReference type="Proteomes" id="UP000008915"/>
    </source>
</evidence>
<feature type="transmembrane region" description="Helical" evidence="7">
    <location>
        <begin position="103"/>
        <end position="124"/>
    </location>
</feature>
<reference evidence="9 10" key="1">
    <citation type="journal article" date="2010" name="Stand. Genomic Sci.">
        <title>Complete genome sequence of Thermaerobacter marianensis type strain (7p75a).</title>
        <authorList>
            <person name="Han C."/>
            <person name="Gu W."/>
            <person name="Zhang X."/>
            <person name="Lapidus A."/>
            <person name="Nolan M."/>
            <person name="Copeland A."/>
            <person name="Lucas S."/>
            <person name="Del Rio T.G."/>
            <person name="Tice H."/>
            <person name="Cheng J.F."/>
            <person name="Tapia R."/>
            <person name="Goodwin L."/>
            <person name="Pitluck S."/>
            <person name="Pagani I."/>
            <person name="Ivanova N."/>
            <person name="Mavromatis K."/>
            <person name="Mikhailova N."/>
            <person name="Pati A."/>
            <person name="Chen A."/>
            <person name="Palaniappan K."/>
            <person name="Land M."/>
            <person name="Hauser L."/>
            <person name="Chang Y.J."/>
            <person name="Jeffries C.D."/>
            <person name="Schneider S."/>
            <person name="Rohde M."/>
            <person name="Goker M."/>
            <person name="Pukall R."/>
            <person name="Woyke T."/>
            <person name="Bristow J."/>
            <person name="Eisen J.A."/>
            <person name="Markowitz V."/>
            <person name="Hugenholtz P."/>
            <person name="Kyrpides N.C."/>
            <person name="Klenk H.P."/>
            <person name="Detter J.C."/>
        </authorList>
    </citation>
    <scope>NUCLEOTIDE SEQUENCE [LARGE SCALE GENOMIC DNA]</scope>
    <source>
        <strain evidence="10">ATCC 700841 / DSM 12885 / JCM 10246 / 7p75a</strain>
    </source>
</reference>
<feature type="transmembrane region" description="Helical" evidence="7">
    <location>
        <begin position="188"/>
        <end position="210"/>
    </location>
</feature>
<feature type="domain" description="ABC transmembrane type-1" evidence="8">
    <location>
        <begin position="95"/>
        <end position="312"/>
    </location>
</feature>
<evidence type="ECO:0000256" key="7">
    <source>
        <dbReference type="RuleBase" id="RU363032"/>
    </source>
</evidence>
<dbReference type="Pfam" id="PF00528">
    <property type="entry name" value="BPD_transp_1"/>
    <property type="match status" value="1"/>
</dbReference>
<keyword evidence="2 7" id="KW-0813">Transport</keyword>
<comment type="similarity">
    <text evidence="7">Belongs to the binding-protein-dependent transport system permease family.</text>
</comment>
<comment type="subcellular location">
    <subcellularLocation>
        <location evidence="1 7">Cell membrane</location>
        <topology evidence="1 7">Multi-pass membrane protein</topology>
    </subcellularLocation>
</comment>
<evidence type="ECO:0000256" key="1">
    <source>
        <dbReference type="ARBA" id="ARBA00004651"/>
    </source>
</evidence>
<dbReference type="SUPFAM" id="SSF160964">
    <property type="entry name" value="MalF N-terminal region-like"/>
    <property type="match status" value="1"/>
</dbReference>
<feature type="transmembrane region" description="Helical" evidence="7">
    <location>
        <begin position="12"/>
        <end position="33"/>
    </location>
</feature>
<evidence type="ECO:0000256" key="2">
    <source>
        <dbReference type="ARBA" id="ARBA00022448"/>
    </source>
</evidence>
<dbReference type="EMBL" id="CP002344">
    <property type="protein sequence ID" value="ADU51642.1"/>
    <property type="molecule type" value="Genomic_DNA"/>
</dbReference>
<dbReference type="KEGG" id="tmr:Tmar_1531"/>
<dbReference type="Gene3D" id="1.10.3720.10">
    <property type="entry name" value="MetI-like"/>
    <property type="match status" value="1"/>
</dbReference>
<dbReference type="OrthoDB" id="42615at2"/>